<evidence type="ECO:0000313" key="2">
    <source>
        <dbReference type="Proteomes" id="UP000295632"/>
    </source>
</evidence>
<name>A0A4R6TUF8_9BACI</name>
<dbReference type="RefSeq" id="WP_166639325.1">
    <property type="nucleotide sequence ID" value="NZ_SNYJ01000013.1"/>
</dbReference>
<organism evidence="1 2">
    <name type="scientific">Aureibacillus halotolerans</name>
    <dbReference type="NCBI Taxonomy" id="1508390"/>
    <lineage>
        <taxon>Bacteria</taxon>
        <taxon>Bacillati</taxon>
        <taxon>Bacillota</taxon>
        <taxon>Bacilli</taxon>
        <taxon>Bacillales</taxon>
        <taxon>Bacillaceae</taxon>
        <taxon>Aureibacillus</taxon>
    </lineage>
</organism>
<accession>A0A4R6TUF8</accession>
<dbReference type="AlphaFoldDB" id="A0A4R6TUF8"/>
<keyword evidence="2" id="KW-1185">Reference proteome</keyword>
<dbReference type="Proteomes" id="UP000295632">
    <property type="component" value="Unassembled WGS sequence"/>
</dbReference>
<sequence length="46" mass="5552">MSSFLNAQEDHEVWLIVVTIANWLTLKKNKKLVRYQKKLQGQYKPY</sequence>
<protein>
    <submittedName>
        <fullName evidence="1">Uncharacterized protein</fullName>
    </submittedName>
</protein>
<comment type="caution">
    <text evidence="1">The sequence shown here is derived from an EMBL/GenBank/DDBJ whole genome shotgun (WGS) entry which is preliminary data.</text>
</comment>
<reference evidence="1 2" key="1">
    <citation type="submission" date="2019-03" db="EMBL/GenBank/DDBJ databases">
        <title>Genomic Encyclopedia of Type Strains, Phase IV (KMG-IV): sequencing the most valuable type-strain genomes for metagenomic binning, comparative biology and taxonomic classification.</title>
        <authorList>
            <person name="Goeker M."/>
        </authorList>
    </citation>
    <scope>NUCLEOTIDE SEQUENCE [LARGE SCALE GENOMIC DNA]</scope>
    <source>
        <strain evidence="1 2">DSM 28697</strain>
    </source>
</reference>
<gene>
    <name evidence="1" type="ORF">EV213_1132</name>
</gene>
<dbReference type="EMBL" id="SNYJ01000013">
    <property type="protein sequence ID" value="TDQ37368.1"/>
    <property type="molecule type" value="Genomic_DNA"/>
</dbReference>
<proteinExistence type="predicted"/>
<evidence type="ECO:0000313" key="1">
    <source>
        <dbReference type="EMBL" id="TDQ37368.1"/>
    </source>
</evidence>